<evidence type="ECO:0000259" key="12">
    <source>
        <dbReference type="Pfam" id="PF00155"/>
    </source>
</evidence>
<evidence type="ECO:0000256" key="4">
    <source>
        <dbReference type="ARBA" id="ARBA00011738"/>
    </source>
</evidence>
<comment type="pathway">
    <text evidence="2 11">Amino-acid biosynthesis; L-histidine biosynthesis; L-histidine from 5-phospho-alpha-D-ribose 1-diphosphate: step 7/9.</text>
</comment>
<dbReference type="InterPro" id="IPR015424">
    <property type="entry name" value="PyrdxlP-dep_Trfase"/>
</dbReference>
<dbReference type="SUPFAM" id="SSF53383">
    <property type="entry name" value="PLP-dependent transferases"/>
    <property type="match status" value="1"/>
</dbReference>
<evidence type="ECO:0000256" key="2">
    <source>
        <dbReference type="ARBA" id="ARBA00005011"/>
    </source>
</evidence>
<evidence type="ECO:0000256" key="8">
    <source>
        <dbReference type="ARBA" id="ARBA00022898"/>
    </source>
</evidence>
<dbReference type="InterPro" id="IPR004839">
    <property type="entry name" value="Aminotransferase_I/II_large"/>
</dbReference>
<dbReference type="InterPro" id="IPR005861">
    <property type="entry name" value="HisP_aminotrans"/>
</dbReference>
<dbReference type="CDD" id="cd00609">
    <property type="entry name" value="AAT_like"/>
    <property type="match status" value="1"/>
</dbReference>
<dbReference type="InterPro" id="IPR015421">
    <property type="entry name" value="PyrdxlP-dep_Trfase_major"/>
</dbReference>
<evidence type="ECO:0000313" key="14">
    <source>
        <dbReference type="EMBL" id="HGT49118.1"/>
    </source>
</evidence>
<dbReference type="Gene3D" id="3.90.1150.10">
    <property type="entry name" value="Aspartate Aminotransferase, domain 1"/>
    <property type="match status" value="1"/>
</dbReference>
<comment type="subunit">
    <text evidence="4 11">Homodimer.</text>
</comment>
<keyword evidence="9 11" id="KW-0368">Histidine biosynthesis</keyword>
<dbReference type="GO" id="GO:0030170">
    <property type="term" value="F:pyridoxal phosphate binding"/>
    <property type="evidence" value="ECO:0007669"/>
    <property type="project" value="InterPro"/>
</dbReference>
<dbReference type="GO" id="GO:0000105">
    <property type="term" value="P:L-histidine biosynthetic process"/>
    <property type="evidence" value="ECO:0007669"/>
    <property type="project" value="UniProtKB-UniRule"/>
</dbReference>
<sequence>MNPEKLVRKNILDLKPYTSARDKFQNGIFLDANENSFGSVIESEIENLNRYPDPHQKQLRQALANFLKINEDKLFFGVGSDEIIDLAIRIFCEPKKSNVIIPQPTYGMYQVACDINEVKVKSVQLDSDFDIDVEAVIKAIDKNTRMIFLCSPNNPTGNLLSTERIKFLAENSNLIIFIDEAYIDFDEDGSFIKHISKFKNVIISRTFSKAWGLAGVRCGYCIADDFIINLFFKVKAPYTINKLTANAILKALQKNETRLKLISKIIYERQKLFTELSLINSVEIIYPSNANFLLIKIKNTTEVFEYLNQKGIRVRMRKDDERLKDCLRITVGTPEENNLLITALKEMK</sequence>
<keyword evidence="5 11" id="KW-0032">Aminotransferase</keyword>
<reference evidence="13" key="1">
    <citation type="journal article" date="2020" name="mSystems">
        <title>Genome- and Community-Level Interaction Insights into Carbon Utilization and Element Cycling Functions of Hydrothermarchaeota in Hydrothermal Sediment.</title>
        <authorList>
            <person name="Zhou Z."/>
            <person name="Liu Y."/>
            <person name="Xu W."/>
            <person name="Pan J."/>
            <person name="Luo Z.H."/>
            <person name="Li M."/>
        </authorList>
    </citation>
    <scope>NUCLEOTIDE SEQUENCE [LARGE SCALE GENOMIC DNA]</scope>
    <source>
        <strain evidence="13">SpSt-479</strain>
        <strain evidence="14">SpSt-500</strain>
    </source>
</reference>
<dbReference type="UniPathway" id="UPA00031">
    <property type="reaction ID" value="UER00012"/>
</dbReference>
<dbReference type="NCBIfam" id="TIGR01141">
    <property type="entry name" value="hisC"/>
    <property type="match status" value="1"/>
</dbReference>
<dbReference type="PANTHER" id="PTHR42885:SF2">
    <property type="entry name" value="HISTIDINOL-PHOSPHATE AMINOTRANSFERASE"/>
    <property type="match status" value="1"/>
</dbReference>
<proteinExistence type="inferred from homology"/>
<comment type="similarity">
    <text evidence="3 11">Belongs to the class-II pyridoxal-phosphate-dependent aminotransferase family. Histidinol-phosphate aminotransferase subfamily.</text>
</comment>
<keyword evidence="8 11" id="KW-0663">Pyridoxal phosphate</keyword>
<evidence type="ECO:0000256" key="1">
    <source>
        <dbReference type="ARBA" id="ARBA00001933"/>
    </source>
</evidence>
<evidence type="ECO:0000256" key="3">
    <source>
        <dbReference type="ARBA" id="ARBA00007970"/>
    </source>
</evidence>
<keyword evidence="6 11" id="KW-0028">Amino-acid biosynthesis</keyword>
<name>A0A7V3E6H0_9BACT</name>
<dbReference type="InterPro" id="IPR015422">
    <property type="entry name" value="PyrdxlP-dep_Trfase_small"/>
</dbReference>
<feature type="modified residue" description="N6-(pyridoxal phosphate)lysine" evidence="11">
    <location>
        <position position="209"/>
    </location>
</feature>
<dbReference type="InterPro" id="IPR001917">
    <property type="entry name" value="Aminotrans_II_pyridoxalP_BS"/>
</dbReference>
<evidence type="ECO:0000313" key="13">
    <source>
        <dbReference type="EMBL" id="HFI90199.1"/>
    </source>
</evidence>
<dbReference type="EMBL" id="DSVI01000026">
    <property type="protein sequence ID" value="HGT49118.1"/>
    <property type="molecule type" value="Genomic_DNA"/>
</dbReference>
<dbReference type="Gene3D" id="3.40.640.10">
    <property type="entry name" value="Type I PLP-dependent aspartate aminotransferase-like (Major domain)"/>
    <property type="match status" value="1"/>
</dbReference>
<evidence type="ECO:0000256" key="9">
    <source>
        <dbReference type="ARBA" id="ARBA00023102"/>
    </source>
</evidence>
<comment type="cofactor">
    <cofactor evidence="1 11">
        <name>pyridoxal 5'-phosphate</name>
        <dbReference type="ChEBI" id="CHEBI:597326"/>
    </cofactor>
</comment>
<dbReference type="Pfam" id="PF00155">
    <property type="entry name" value="Aminotran_1_2"/>
    <property type="match status" value="1"/>
</dbReference>
<dbReference type="EC" id="2.6.1.9" evidence="11"/>
<evidence type="ECO:0000256" key="7">
    <source>
        <dbReference type="ARBA" id="ARBA00022679"/>
    </source>
</evidence>
<comment type="caution">
    <text evidence="13">The sequence shown here is derived from an EMBL/GenBank/DDBJ whole genome shotgun (WGS) entry which is preliminary data.</text>
</comment>
<dbReference type="HAMAP" id="MF_01023">
    <property type="entry name" value="HisC_aminotrans_2"/>
    <property type="match status" value="1"/>
</dbReference>
<evidence type="ECO:0000256" key="5">
    <source>
        <dbReference type="ARBA" id="ARBA00022576"/>
    </source>
</evidence>
<evidence type="ECO:0000256" key="6">
    <source>
        <dbReference type="ARBA" id="ARBA00022605"/>
    </source>
</evidence>
<comment type="catalytic activity">
    <reaction evidence="10 11">
        <text>L-histidinol phosphate + 2-oxoglutarate = 3-(imidazol-4-yl)-2-oxopropyl phosphate + L-glutamate</text>
        <dbReference type="Rhea" id="RHEA:23744"/>
        <dbReference type="ChEBI" id="CHEBI:16810"/>
        <dbReference type="ChEBI" id="CHEBI:29985"/>
        <dbReference type="ChEBI" id="CHEBI:57766"/>
        <dbReference type="ChEBI" id="CHEBI:57980"/>
        <dbReference type="EC" id="2.6.1.9"/>
    </reaction>
</comment>
<dbReference type="PROSITE" id="PS00599">
    <property type="entry name" value="AA_TRANSFER_CLASS_2"/>
    <property type="match status" value="1"/>
</dbReference>
<dbReference type="AlphaFoldDB" id="A0A7V3E6H0"/>
<organism evidence="13">
    <name type="scientific">Ignavibacterium album</name>
    <dbReference type="NCBI Taxonomy" id="591197"/>
    <lineage>
        <taxon>Bacteria</taxon>
        <taxon>Pseudomonadati</taxon>
        <taxon>Ignavibacteriota</taxon>
        <taxon>Ignavibacteria</taxon>
        <taxon>Ignavibacteriales</taxon>
        <taxon>Ignavibacteriaceae</taxon>
        <taxon>Ignavibacterium</taxon>
    </lineage>
</organism>
<keyword evidence="7 11" id="KW-0808">Transferase</keyword>
<evidence type="ECO:0000256" key="10">
    <source>
        <dbReference type="ARBA" id="ARBA00047481"/>
    </source>
</evidence>
<gene>
    <name evidence="11 13" type="primary">hisC</name>
    <name evidence="13" type="ORF">ENS31_01565</name>
    <name evidence="14" type="ORF">ENS56_13860</name>
</gene>
<feature type="domain" description="Aminotransferase class I/classII large" evidence="12">
    <location>
        <begin position="30"/>
        <end position="344"/>
    </location>
</feature>
<dbReference type="GO" id="GO:0004400">
    <property type="term" value="F:histidinol-phosphate transaminase activity"/>
    <property type="evidence" value="ECO:0007669"/>
    <property type="project" value="UniProtKB-UniRule"/>
</dbReference>
<evidence type="ECO:0000256" key="11">
    <source>
        <dbReference type="HAMAP-Rule" id="MF_01023"/>
    </source>
</evidence>
<dbReference type="PANTHER" id="PTHR42885">
    <property type="entry name" value="HISTIDINOL-PHOSPHATE AMINOTRANSFERASE-RELATED"/>
    <property type="match status" value="1"/>
</dbReference>
<protein>
    <recommendedName>
        <fullName evidence="11">Histidinol-phosphate aminotransferase</fullName>
        <ecNumber evidence="11">2.6.1.9</ecNumber>
    </recommendedName>
    <alternativeName>
        <fullName evidence="11">Imidazole acetol-phosphate transaminase</fullName>
    </alternativeName>
</protein>
<accession>A0A7V3E6H0</accession>
<dbReference type="EMBL" id="DSUJ01000003">
    <property type="protein sequence ID" value="HFI90199.1"/>
    <property type="molecule type" value="Genomic_DNA"/>
</dbReference>